<evidence type="ECO:0000313" key="7">
    <source>
        <dbReference type="Proteomes" id="UP000677054"/>
    </source>
</evidence>
<dbReference type="Pfam" id="PF10172">
    <property type="entry name" value="DDA1"/>
    <property type="match status" value="1"/>
</dbReference>
<dbReference type="AlphaFoldDB" id="A0A7R8X256"/>
<reference evidence="6" key="1">
    <citation type="submission" date="2020-11" db="EMBL/GenBank/DDBJ databases">
        <authorList>
            <person name="Tran Van P."/>
        </authorList>
    </citation>
    <scope>NUCLEOTIDE SEQUENCE</scope>
</reference>
<evidence type="ECO:0000256" key="2">
    <source>
        <dbReference type="ARBA" id="ARBA00018256"/>
    </source>
</evidence>
<proteinExistence type="inferred from homology"/>
<name>A0A7R8X256_9CRUS</name>
<evidence type="ECO:0000256" key="4">
    <source>
        <dbReference type="SAM" id="MobiDB-lite"/>
    </source>
</evidence>
<dbReference type="InterPro" id="IPR018276">
    <property type="entry name" value="DDA1_dom"/>
</dbReference>
<protein>
    <recommendedName>
        <fullName evidence="2">DET1- and DDB1-associated protein 1</fullName>
    </recommendedName>
</protein>
<evidence type="ECO:0000313" key="6">
    <source>
        <dbReference type="EMBL" id="CAD7241250.1"/>
    </source>
</evidence>
<organism evidence="6">
    <name type="scientific">Darwinula stevensoni</name>
    <dbReference type="NCBI Taxonomy" id="69355"/>
    <lineage>
        <taxon>Eukaryota</taxon>
        <taxon>Metazoa</taxon>
        <taxon>Ecdysozoa</taxon>
        <taxon>Arthropoda</taxon>
        <taxon>Crustacea</taxon>
        <taxon>Oligostraca</taxon>
        <taxon>Ostracoda</taxon>
        <taxon>Podocopa</taxon>
        <taxon>Podocopida</taxon>
        <taxon>Darwinulocopina</taxon>
        <taxon>Darwinuloidea</taxon>
        <taxon>Darwinulidae</taxon>
        <taxon>Darwinula</taxon>
    </lineage>
</organism>
<accession>A0A7R8X256</accession>
<comment type="function">
    <text evidence="3">Functions as a component of numerous distinct DCX (DDB1-CUL4-X-box) E3 ubiquitin-protein ligase complexes which mediate the ubiquitination and subsequent proteasomal degradation of target proteins. In the DCX complexes, acts as a scaffolding subunit required to stabilize the complex.</text>
</comment>
<feature type="region of interest" description="Disordered" evidence="4">
    <location>
        <begin position="71"/>
        <end position="93"/>
    </location>
</feature>
<evidence type="ECO:0000256" key="1">
    <source>
        <dbReference type="ARBA" id="ARBA00008042"/>
    </source>
</evidence>
<dbReference type="GO" id="GO:0032436">
    <property type="term" value="P:positive regulation of proteasomal ubiquitin-dependent protein catabolic process"/>
    <property type="evidence" value="ECO:0007669"/>
    <property type="project" value="TreeGrafter"/>
</dbReference>
<feature type="domain" description="DET1- and DDB1-associated protein 1" evidence="5">
    <location>
        <begin position="4"/>
        <end position="71"/>
    </location>
</feature>
<dbReference type="InterPro" id="IPR033575">
    <property type="entry name" value="DDA1-like"/>
</dbReference>
<dbReference type="EMBL" id="LR899631">
    <property type="protein sequence ID" value="CAD7241250.1"/>
    <property type="molecule type" value="Genomic_DNA"/>
</dbReference>
<evidence type="ECO:0000256" key="3">
    <source>
        <dbReference type="ARBA" id="ARBA00045586"/>
    </source>
</evidence>
<gene>
    <name evidence="6" type="ORF">DSTB1V02_LOCUS1250</name>
</gene>
<evidence type="ECO:0000259" key="5">
    <source>
        <dbReference type="Pfam" id="PF10172"/>
    </source>
</evidence>
<comment type="similarity">
    <text evidence="1">Belongs to the DDA1 family.</text>
</comment>
<dbReference type="OrthoDB" id="8598182at2759"/>
<keyword evidence="7" id="KW-1185">Reference proteome</keyword>
<feature type="compositionally biased region" description="Basic and acidic residues" evidence="4">
    <location>
        <begin position="71"/>
        <end position="82"/>
    </location>
</feature>
<dbReference type="PANTHER" id="PTHR31879">
    <property type="entry name" value="DET1- AND DDB1-ASSOCIATED PROTEIN 1"/>
    <property type="match status" value="1"/>
</dbReference>
<dbReference type="EMBL" id="CAJPEV010000114">
    <property type="protein sequence ID" value="CAG0880786.1"/>
    <property type="molecule type" value="Genomic_DNA"/>
</dbReference>
<sequence>MAADFLKELPSFNQENFSRFQRESNSKSNCSVGVKKKEAQYLPTRDIPSDHVIVTEKTNILLRYLHQHWEKKNAESKKRDGSSEDEDYSDASSRKKIRLDLRPYHAIL</sequence>
<dbReference type="Proteomes" id="UP000677054">
    <property type="component" value="Unassembled WGS sequence"/>
</dbReference>
<dbReference type="PANTHER" id="PTHR31879:SF2">
    <property type="entry name" value="DET1- AND DDB1-ASSOCIATED PROTEIN 1"/>
    <property type="match status" value="1"/>
</dbReference>
<dbReference type="GO" id="GO:0080008">
    <property type="term" value="C:Cul4-RING E3 ubiquitin ligase complex"/>
    <property type="evidence" value="ECO:0007669"/>
    <property type="project" value="TreeGrafter"/>
</dbReference>